<protein>
    <submittedName>
        <fullName evidence="1">Uncharacterized protein</fullName>
    </submittedName>
</protein>
<proteinExistence type="predicted"/>
<organism evidence="1 2">
    <name type="scientific">Fusobacterium animalis F0419</name>
    <dbReference type="NCBI Taxonomy" id="999414"/>
    <lineage>
        <taxon>Bacteria</taxon>
        <taxon>Fusobacteriati</taxon>
        <taxon>Fusobacteriota</taxon>
        <taxon>Fusobacteriia</taxon>
        <taxon>Fusobacteriales</taxon>
        <taxon>Fusobacteriaceae</taxon>
        <taxon>Fusobacterium</taxon>
    </lineage>
</organism>
<evidence type="ECO:0000313" key="1">
    <source>
        <dbReference type="EMBL" id="EHO77614.1"/>
    </source>
</evidence>
<reference evidence="1 2" key="1">
    <citation type="submission" date="2011-12" db="EMBL/GenBank/DDBJ databases">
        <title>The Genome Sequence of Fusobacterium nucleatum subsp. animalis OT 420.</title>
        <authorList>
            <consortium name="The Broad Institute Genome Sequencing Platform"/>
            <person name="Earl A."/>
            <person name="Ward D."/>
            <person name="Feldgarden M."/>
            <person name="Gevers D."/>
            <person name="Izard J."/>
            <person name="Blanton J.M."/>
            <person name="Mathney J."/>
            <person name="Tanner A.C."/>
            <person name="Dewhirst F.E."/>
            <person name="Young S.K."/>
            <person name="Zeng Q."/>
            <person name="Gargeya S."/>
            <person name="Fitzgerald M."/>
            <person name="Haas B."/>
            <person name="Abouelleil A."/>
            <person name="Alvarado L."/>
            <person name="Arachchi H.M."/>
            <person name="Berlin A."/>
            <person name="Chapman S.B."/>
            <person name="Gearin G."/>
            <person name="Goldberg J."/>
            <person name="Griggs A."/>
            <person name="Gujja S."/>
            <person name="Hansen M."/>
            <person name="Heiman D."/>
            <person name="Howarth C."/>
            <person name="Larimer J."/>
            <person name="Lui A."/>
            <person name="MacDonald P.J.P."/>
            <person name="McCowen C."/>
            <person name="Montmayeur A."/>
            <person name="Murphy C."/>
            <person name="Neiman D."/>
            <person name="Pearson M."/>
            <person name="Priest M."/>
            <person name="Roberts A."/>
            <person name="Saif S."/>
            <person name="Shea T."/>
            <person name="Sisk P."/>
            <person name="Stolte C."/>
            <person name="Sykes S."/>
            <person name="Wortman J."/>
            <person name="Nusbaum C."/>
            <person name="Birren B."/>
        </authorList>
    </citation>
    <scope>NUCLEOTIDE SEQUENCE [LARGE SCALE GENOMIC DNA]</scope>
    <source>
        <strain evidence="2">F0419</strain>
    </source>
</reference>
<dbReference type="PATRIC" id="fig|999414.3.peg.1339"/>
<gene>
    <name evidence="1" type="ORF">HMPREF9942_01342</name>
</gene>
<dbReference type="RefSeq" id="WP_005910089.1">
    <property type="nucleotide sequence ID" value="NZ_AKCE01000001.1"/>
</dbReference>
<accession>H1HFU1</accession>
<name>H1HFU1_9FUSO</name>
<sequence length="138" mass="15894">MISKKDVVTLRMPFPNIQASLAVQSHMYICLENINNQKKFIKCQTAKAQLINKVNTYIIEESDSTRNPFLKETLLDLDKKFFLLGVKIPLLLRTSIRTNISDILYNEILKKINVSIGKVNIDTNEFLSVNTKCYKILN</sequence>
<dbReference type="HOGENOM" id="CLU_153793_0_0_0"/>
<evidence type="ECO:0000313" key="2">
    <source>
        <dbReference type="Proteomes" id="UP000004565"/>
    </source>
</evidence>
<dbReference type="EMBL" id="AGEH01000014">
    <property type="protein sequence ID" value="EHO77614.1"/>
    <property type="molecule type" value="Genomic_DNA"/>
</dbReference>
<dbReference type="AlphaFoldDB" id="H1HFU1"/>
<comment type="caution">
    <text evidence="1">The sequence shown here is derived from an EMBL/GenBank/DDBJ whole genome shotgun (WGS) entry which is preliminary data.</text>
</comment>
<dbReference type="Proteomes" id="UP000004565">
    <property type="component" value="Unassembled WGS sequence"/>
</dbReference>